<feature type="transmembrane region" description="Helical" evidence="1">
    <location>
        <begin position="6"/>
        <end position="25"/>
    </location>
</feature>
<evidence type="ECO:0000313" key="3">
    <source>
        <dbReference type="Proteomes" id="UP001501742"/>
    </source>
</evidence>
<sequence>MTDDLVPWLVAGGLAVVVVVLVVLLRRHQTTARAELEAADRERAAELTRREAEHRDATARVQADRDAQVAAADARRREAVSEAEESRALLRTGMKWEAASEQAILEACRAAGVSGVLMTNVVFVPVGETEQGSRRKFVAQADHVLVSESGRGLVIESKRWGGIVFDGRRPSEVHPAFRNLVDESSLVPPFAVQVQSRTVLNHEQEAENWWQVRVKAKGSSPAQQVRVQARRLARFVDEQTGVSRTWFDTCVFYSAPSAATFVQPEDRSGTVTTSIVTNGHELQSALASWAAKDSVPNRARADAVVRVLAGQGAHAITVGSYRLPE</sequence>
<protein>
    <recommendedName>
        <fullName evidence="4">NERD domain-containing protein</fullName>
    </recommendedName>
</protein>
<comment type="caution">
    <text evidence="2">The sequence shown here is derived from an EMBL/GenBank/DDBJ whole genome shotgun (WGS) entry which is preliminary data.</text>
</comment>
<organism evidence="2 3">
    <name type="scientific">Curtobacterium herbarum</name>
    <dbReference type="NCBI Taxonomy" id="150122"/>
    <lineage>
        <taxon>Bacteria</taxon>
        <taxon>Bacillati</taxon>
        <taxon>Actinomycetota</taxon>
        <taxon>Actinomycetes</taxon>
        <taxon>Micrococcales</taxon>
        <taxon>Microbacteriaceae</taxon>
        <taxon>Curtobacterium</taxon>
    </lineage>
</organism>
<keyword evidence="1" id="KW-0472">Membrane</keyword>
<evidence type="ECO:0000313" key="2">
    <source>
        <dbReference type="EMBL" id="GAA1494302.1"/>
    </source>
</evidence>
<keyword evidence="1" id="KW-0812">Transmembrane</keyword>
<accession>A0ABN1ZG47</accession>
<dbReference type="EMBL" id="BAAAJX010000015">
    <property type="protein sequence ID" value="GAA1494302.1"/>
    <property type="molecule type" value="Genomic_DNA"/>
</dbReference>
<evidence type="ECO:0000256" key="1">
    <source>
        <dbReference type="SAM" id="Phobius"/>
    </source>
</evidence>
<name>A0ABN1ZG47_9MICO</name>
<reference evidence="2 3" key="1">
    <citation type="journal article" date="2019" name="Int. J. Syst. Evol. Microbiol.">
        <title>The Global Catalogue of Microorganisms (GCM) 10K type strain sequencing project: providing services to taxonomists for standard genome sequencing and annotation.</title>
        <authorList>
            <consortium name="The Broad Institute Genomics Platform"/>
            <consortium name="The Broad Institute Genome Sequencing Center for Infectious Disease"/>
            <person name="Wu L."/>
            <person name="Ma J."/>
        </authorList>
    </citation>
    <scope>NUCLEOTIDE SEQUENCE [LARGE SCALE GENOMIC DNA]</scope>
    <source>
        <strain evidence="2 3">JCM 12140</strain>
    </source>
</reference>
<keyword evidence="1" id="KW-1133">Transmembrane helix</keyword>
<proteinExistence type="predicted"/>
<dbReference type="RefSeq" id="WP_204609554.1">
    <property type="nucleotide sequence ID" value="NZ_BAAAJX010000015.1"/>
</dbReference>
<evidence type="ECO:0008006" key="4">
    <source>
        <dbReference type="Google" id="ProtNLM"/>
    </source>
</evidence>
<keyword evidence="3" id="KW-1185">Reference proteome</keyword>
<gene>
    <name evidence="2" type="ORF">GCM10009627_26480</name>
</gene>
<dbReference type="Proteomes" id="UP001501742">
    <property type="component" value="Unassembled WGS sequence"/>
</dbReference>